<feature type="region of interest" description="Disordered" evidence="6">
    <location>
        <begin position="30"/>
        <end position="173"/>
    </location>
</feature>
<dbReference type="RefSeq" id="WP_153819763.1">
    <property type="nucleotide sequence ID" value="NZ_WJIE01000003.1"/>
</dbReference>
<feature type="region of interest" description="Disordered" evidence="6">
    <location>
        <begin position="319"/>
        <end position="352"/>
    </location>
</feature>
<feature type="signal peptide" evidence="7">
    <location>
        <begin position="1"/>
        <end position="23"/>
    </location>
</feature>
<keyword evidence="10" id="KW-1185">Reference proteome</keyword>
<dbReference type="SUPFAM" id="SSF103088">
    <property type="entry name" value="OmpA-like"/>
    <property type="match status" value="1"/>
</dbReference>
<keyword evidence="4" id="KW-0998">Cell outer membrane</keyword>
<evidence type="ECO:0000256" key="5">
    <source>
        <dbReference type="PROSITE-ProRule" id="PRU00473"/>
    </source>
</evidence>
<keyword evidence="3 5" id="KW-0472">Membrane</keyword>
<dbReference type="Gene3D" id="4.10.1080.10">
    <property type="entry name" value="TSP type-3 repeat"/>
    <property type="match status" value="1"/>
</dbReference>
<name>A0A6N7PMG4_9BACT</name>
<evidence type="ECO:0000256" key="1">
    <source>
        <dbReference type="ARBA" id="ARBA00004442"/>
    </source>
</evidence>
<dbReference type="OrthoDB" id="5508712at2"/>
<gene>
    <name evidence="9" type="ORF">GF068_13605</name>
</gene>
<feature type="chain" id="PRO_5026786672" evidence="7">
    <location>
        <begin position="24"/>
        <end position="352"/>
    </location>
</feature>
<evidence type="ECO:0000256" key="4">
    <source>
        <dbReference type="ARBA" id="ARBA00023237"/>
    </source>
</evidence>
<evidence type="ECO:0000313" key="9">
    <source>
        <dbReference type="EMBL" id="MRG92957.1"/>
    </source>
</evidence>
<evidence type="ECO:0000256" key="3">
    <source>
        <dbReference type="ARBA" id="ARBA00023136"/>
    </source>
</evidence>
<feature type="compositionally biased region" description="Basic and acidic residues" evidence="6">
    <location>
        <begin position="84"/>
        <end position="102"/>
    </location>
</feature>
<dbReference type="GO" id="GO:0005509">
    <property type="term" value="F:calcium ion binding"/>
    <property type="evidence" value="ECO:0007669"/>
    <property type="project" value="InterPro"/>
</dbReference>
<dbReference type="InterPro" id="IPR050330">
    <property type="entry name" value="Bact_OuterMem_StrucFunc"/>
</dbReference>
<dbReference type="Gene3D" id="3.30.1330.60">
    <property type="entry name" value="OmpA-like domain"/>
    <property type="match status" value="1"/>
</dbReference>
<dbReference type="Pfam" id="PF02412">
    <property type="entry name" value="TSP_3"/>
    <property type="match status" value="2"/>
</dbReference>
<dbReference type="Pfam" id="PF00691">
    <property type="entry name" value="OmpA"/>
    <property type="match status" value="1"/>
</dbReference>
<comment type="caution">
    <text evidence="9">The sequence shown here is derived from an EMBL/GenBank/DDBJ whole genome shotgun (WGS) entry which is preliminary data.</text>
</comment>
<dbReference type="InterPro" id="IPR006665">
    <property type="entry name" value="OmpA-like"/>
</dbReference>
<reference evidence="9 10" key="1">
    <citation type="submission" date="2019-10" db="EMBL/GenBank/DDBJ databases">
        <title>A soil myxobacterium in the family Polyangiaceae.</title>
        <authorList>
            <person name="Li Y."/>
            <person name="Wang J."/>
        </authorList>
    </citation>
    <scope>NUCLEOTIDE SEQUENCE [LARGE SCALE GENOMIC DNA]</scope>
    <source>
        <strain evidence="9 10">DSM 14734</strain>
    </source>
</reference>
<accession>A0A6N7PMG4</accession>
<feature type="domain" description="OmpA-like" evidence="8">
    <location>
        <begin position="184"/>
        <end position="302"/>
    </location>
</feature>
<dbReference type="CDD" id="cd07185">
    <property type="entry name" value="OmpA_C-like"/>
    <property type="match status" value="1"/>
</dbReference>
<dbReference type="EMBL" id="WJIE01000003">
    <property type="protein sequence ID" value="MRG92957.1"/>
    <property type="molecule type" value="Genomic_DNA"/>
</dbReference>
<evidence type="ECO:0000256" key="2">
    <source>
        <dbReference type="ARBA" id="ARBA00022729"/>
    </source>
</evidence>
<dbReference type="PANTHER" id="PTHR30329">
    <property type="entry name" value="STATOR ELEMENT OF FLAGELLAR MOTOR COMPLEX"/>
    <property type="match status" value="1"/>
</dbReference>
<organism evidence="9 10">
    <name type="scientific">Polyangium spumosum</name>
    <dbReference type="NCBI Taxonomy" id="889282"/>
    <lineage>
        <taxon>Bacteria</taxon>
        <taxon>Pseudomonadati</taxon>
        <taxon>Myxococcota</taxon>
        <taxon>Polyangia</taxon>
        <taxon>Polyangiales</taxon>
        <taxon>Polyangiaceae</taxon>
        <taxon>Polyangium</taxon>
    </lineage>
</organism>
<evidence type="ECO:0000313" key="10">
    <source>
        <dbReference type="Proteomes" id="UP000440224"/>
    </source>
</evidence>
<dbReference type="InterPro" id="IPR036737">
    <property type="entry name" value="OmpA-like_sf"/>
</dbReference>
<dbReference type="InterPro" id="IPR003367">
    <property type="entry name" value="Thrombospondin_3-like_rpt"/>
</dbReference>
<dbReference type="GO" id="GO:0009279">
    <property type="term" value="C:cell outer membrane"/>
    <property type="evidence" value="ECO:0007669"/>
    <property type="project" value="UniProtKB-SubCell"/>
</dbReference>
<dbReference type="PROSITE" id="PS51123">
    <property type="entry name" value="OMPA_2"/>
    <property type="match status" value="1"/>
</dbReference>
<evidence type="ECO:0000256" key="7">
    <source>
        <dbReference type="SAM" id="SignalP"/>
    </source>
</evidence>
<dbReference type="InterPro" id="IPR006664">
    <property type="entry name" value="OMP_bac"/>
</dbReference>
<keyword evidence="2 7" id="KW-0732">Signal</keyword>
<sequence length="352" mass="37205">MSPRKTFARSPLVALLLSLLPVACGSGYAPRPTYGSADRGADTDQDGAADIDDACPAEAEDGLPPKANDGCPATDPDNDGVLLADDKCPYAKEDGLPPKAEDGCPSDDEDQDGVANALDKCPVQPEDNLPPNASDGCPAPDGDQDGVADVNDKCPQQPETQNGYRDEDGCPDQAAGEVAYDETSHEIVIPETKRVDFELDSAELTPAAKGTVAEIAKVLKQFPQIQRMEIEGHASSKGDKNYNLNLTERRAQAIANALVSGGVDRNRLVPVGYGEYCPAVDRGDEVDDPVNRRVLLKAVQVNGVWQDVPRGCWRAKAAGIDPTKRKAGVWQTPSSQPPPSPQTPYVPPAGGA</sequence>
<evidence type="ECO:0000259" key="8">
    <source>
        <dbReference type="PROSITE" id="PS51123"/>
    </source>
</evidence>
<dbReference type="InterPro" id="IPR028974">
    <property type="entry name" value="TSP_type-3_rpt"/>
</dbReference>
<feature type="compositionally biased region" description="Pro residues" evidence="6">
    <location>
        <begin position="335"/>
        <end position="352"/>
    </location>
</feature>
<feature type="compositionally biased region" description="Acidic residues" evidence="6">
    <location>
        <begin position="43"/>
        <end position="61"/>
    </location>
</feature>
<protein>
    <submittedName>
        <fullName evidence="9">OmpA family protein</fullName>
    </submittedName>
</protein>
<evidence type="ECO:0000256" key="6">
    <source>
        <dbReference type="SAM" id="MobiDB-lite"/>
    </source>
</evidence>
<dbReference type="AlphaFoldDB" id="A0A6N7PMG4"/>
<dbReference type="GO" id="GO:0007155">
    <property type="term" value="P:cell adhesion"/>
    <property type="evidence" value="ECO:0007669"/>
    <property type="project" value="InterPro"/>
</dbReference>
<dbReference type="PRINTS" id="PR01021">
    <property type="entry name" value="OMPADOMAIN"/>
</dbReference>
<dbReference type="Proteomes" id="UP000440224">
    <property type="component" value="Unassembled WGS sequence"/>
</dbReference>
<dbReference type="SUPFAM" id="SSF103647">
    <property type="entry name" value="TSP type-3 repeat"/>
    <property type="match status" value="1"/>
</dbReference>
<proteinExistence type="predicted"/>
<comment type="subcellular location">
    <subcellularLocation>
        <location evidence="1">Cell outer membrane</location>
    </subcellularLocation>
</comment>
<dbReference type="PANTHER" id="PTHR30329:SF21">
    <property type="entry name" value="LIPOPROTEIN YIAD-RELATED"/>
    <property type="match status" value="1"/>
</dbReference>